<dbReference type="EMBL" id="AHHD01000007">
    <property type="protein sequence ID" value="EKG22513.1"/>
    <property type="molecule type" value="Genomic_DNA"/>
</dbReference>
<comment type="caution">
    <text evidence="1">The sequence shown here is derived from an EMBL/GenBank/DDBJ whole genome shotgun (WGS) entry which is preliminary data.</text>
</comment>
<sequence length="182" mass="20448">MVTKVTPEYEDQRYKQSFDEANDIMDTLLDGRFKNIAMKTDYAVERRTRSSDWRQRDDPGILGGKLISAFADSGSSLNLLSKRLASSFPQHIVWAMSKLVELPNGKSISTLGTISLPFTSRNEVTPHNLVFHVMENCAHDCILGKQFLKDTQILGKNFSKRVGETIVGAHALLRCDFVDVPE</sequence>
<accession>K2S6F6</accession>
<evidence type="ECO:0000313" key="2">
    <source>
        <dbReference type="Proteomes" id="UP000007129"/>
    </source>
</evidence>
<protein>
    <submittedName>
        <fullName evidence="1">Uncharacterized protein</fullName>
    </submittedName>
</protein>
<gene>
    <name evidence="1" type="ORF">MPH_00086</name>
</gene>
<dbReference type="VEuPathDB" id="FungiDB:MPH_00086"/>
<dbReference type="SUPFAM" id="SSF50630">
    <property type="entry name" value="Acid proteases"/>
    <property type="match status" value="1"/>
</dbReference>
<organism evidence="1 2">
    <name type="scientific">Macrophomina phaseolina (strain MS6)</name>
    <name type="common">Charcoal rot fungus</name>
    <dbReference type="NCBI Taxonomy" id="1126212"/>
    <lineage>
        <taxon>Eukaryota</taxon>
        <taxon>Fungi</taxon>
        <taxon>Dikarya</taxon>
        <taxon>Ascomycota</taxon>
        <taxon>Pezizomycotina</taxon>
        <taxon>Dothideomycetes</taxon>
        <taxon>Dothideomycetes incertae sedis</taxon>
        <taxon>Botryosphaeriales</taxon>
        <taxon>Botryosphaeriaceae</taxon>
        <taxon>Macrophomina</taxon>
    </lineage>
</organism>
<dbReference type="Proteomes" id="UP000007129">
    <property type="component" value="Unassembled WGS sequence"/>
</dbReference>
<dbReference type="Gene3D" id="2.40.70.10">
    <property type="entry name" value="Acid Proteases"/>
    <property type="match status" value="1"/>
</dbReference>
<dbReference type="HOGENOM" id="CLU_1482251_0_0_1"/>
<reference evidence="1 2" key="1">
    <citation type="journal article" date="2012" name="BMC Genomics">
        <title>Tools to kill: Genome of one of the most destructive plant pathogenic fungi Macrophomina phaseolina.</title>
        <authorList>
            <person name="Islam M.S."/>
            <person name="Haque M.S."/>
            <person name="Islam M.M."/>
            <person name="Emdad E.M."/>
            <person name="Halim A."/>
            <person name="Hossen Q.M.M."/>
            <person name="Hossain M.Z."/>
            <person name="Ahmed B."/>
            <person name="Rahim S."/>
            <person name="Rahman M.S."/>
            <person name="Alam M.M."/>
            <person name="Hou S."/>
            <person name="Wan X."/>
            <person name="Saito J.A."/>
            <person name="Alam M."/>
        </authorList>
    </citation>
    <scope>NUCLEOTIDE SEQUENCE [LARGE SCALE GENOMIC DNA]</scope>
    <source>
        <strain evidence="1 2">MS6</strain>
    </source>
</reference>
<name>K2S6F6_MACPH</name>
<dbReference type="AlphaFoldDB" id="K2S6F6"/>
<dbReference type="OrthoDB" id="6079484at2759"/>
<proteinExistence type="predicted"/>
<dbReference type="STRING" id="1126212.K2S6F6"/>
<dbReference type="CDD" id="cd00303">
    <property type="entry name" value="retropepsin_like"/>
    <property type="match status" value="1"/>
</dbReference>
<evidence type="ECO:0000313" key="1">
    <source>
        <dbReference type="EMBL" id="EKG22513.1"/>
    </source>
</evidence>
<dbReference type="InParanoid" id="K2S6F6"/>
<dbReference type="Pfam" id="PF13650">
    <property type="entry name" value="Asp_protease_2"/>
    <property type="match status" value="1"/>
</dbReference>
<dbReference type="InterPro" id="IPR021109">
    <property type="entry name" value="Peptidase_aspartic_dom_sf"/>
</dbReference>